<evidence type="ECO:0000256" key="3">
    <source>
        <dbReference type="RuleBase" id="RU366023"/>
    </source>
</evidence>
<keyword evidence="3" id="KW-0456">Lyase</keyword>
<dbReference type="Proteomes" id="UP000234275">
    <property type="component" value="Unassembled WGS sequence"/>
</dbReference>
<dbReference type="PANTHER" id="PTHR30304:SF0">
    <property type="entry name" value="D-TAGATOSE-1,6-BISPHOSPHATE ALDOLASE SUBUNIT GATY-RELATED"/>
    <property type="match status" value="1"/>
</dbReference>
<sequence>MDDYHPEKNKTCQILKDAERGGYGVLATIAYNIENVLGFIRAAEIKRSPLIIQLFPWAVRFSNGHLVHFAAAAAREASVPIAIHMDHCQDELLIRHAAANLPFDSIMIDLSHCSKEDNLRKTAELVKVCHEHHKSAEAEPGRIEGGEDGISNTADLGPLMTTPGEVQDFVDTGVDFLAPSFGNVHGEYGARGIQLDWERLDSIQSVAAKGDVRIVLHGVNNFNAELIRRLISRGVTKVNVNKDILKGYYRYLEDNVSKVPFTSLMENGVAEVTKGLEIWMDMCLSTGKAPMTASA</sequence>
<keyword evidence="2 3" id="KW-0862">Zinc</keyword>
<comment type="function">
    <text evidence="3">Catalyzes the aldol condensation of dihydroxyacetone phosphate (DHAP or glycerone-phosphate) with glyceraldehyde 3-phosphate (G3P) to form fructose 1,6-bisphosphate (FBP) in gluconeogenesis and the reverse reaction in glycolysis.</text>
</comment>
<protein>
    <recommendedName>
        <fullName evidence="3">Fructose-bisphosphate aldolase</fullName>
        <shortName evidence="3">FBP aldolase</shortName>
        <ecNumber evidence="3">4.1.2.13</ecNumber>
    </recommendedName>
</protein>
<keyword evidence="3" id="KW-0324">Glycolysis</keyword>
<evidence type="ECO:0000256" key="1">
    <source>
        <dbReference type="PIRSR" id="PIRSR001359-1"/>
    </source>
</evidence>
<feature type="binding site" evidence="2">
    <location>
        <position position="217"/>
    </location>
    <ligand>
        <name>Zn(2+)</name>
        <dbReference type="ChEBI" id="CHEBI:29105"/>
        <label>1</label>
        <note>catalytic</note>
    </ligand>
</feature>
<dbReference type="InterPro" id="IPR013785">
    <property type="entry name" value="Aldolase_TIM"/>
</dbReference>
<dbReference type="GO" id="GO:0008270">
    <property type="term" value="F:zinc ion binding"/>
    <property type="evidence" value="ECO:0007669"/>
    <property type="project" value="UniProtKB-UniRule"/>
</dbReference>
<dbReference type="GO" id="GO:0004332">
    <property type="term" value="F:fructose-bisphosphate aldolase activity"/>
    <property type="evidence" value="ECO:0007669"/>
    <property type="project" value="UniProtKB-EC"/>
</dbReference>
<dbReference type="Gene3D" id="3.20.20.70">
    <property type="entry name" value="Aldolase class I"/>
    <property type="match status" value="1"/>
</dbReference>
<dbReference type="RefSeq" id="XP_024707782.1">
    <property type="nucleotide sequence ID" value="XM_024852942.1"/>
</dbReference>
<accession>A0A2I2GHX9</accession>
<gene>
    <name evidence="4" type="ORF">P170DRAFT_472371</name>
</gene>
<comment type="catalytic activity">
    <reaction evidence="3">
        <text>beta-D-fructose 1,6-bisphosphate = D-glyceraldehyde 3-phosphate + dihydroxyacetone phosphate</text>
        <dbReference type="Rhea" id="RHEA:14729"/>
        <dbReference type="ChEBI" id="CHEBI:32966"/>
        <dbReference type="ChEBI" id="CHEBI:57642"/>
        <dbReference type="ChEBI" id="CHEBI:59776"/>
        <dbReference type="EC" id="4.1.2.13"/>
    </reaction>
</comment>
<feature type="binding site" evidence="2">
    <location>
        <position position="87"/>
    </location>
    <ligand>
        <name>Zn(2+)</name>
        <dbReference type="ChEBI" id="CHEBI:29105"/>
        <label>1</label>
        <note>catalytic</note>
    </ligand>
</feature>
<dbReference type="InterPro" id="IPR050246">
    <property type="entry name" value="Class_II_FBP_aldolase"/>
</dbReference>
<dbReference type="Pfam" id="PF01116">
    <property type="entry name" value="F_bP_aldolase"/>
    <property type="match status" value="1"/>
</dbReference>
<evidence type="ECO:0000313" key="4">
    <source>
        <dbReference type="EMBL" id="PLB52480.1"/>
    </source>
</evidence>
<keyword evidence="2 3" id="KW-0479">Metal-binding</keyword>
<comment type="pathway">
    <text evidence="3">Carbohydrate degradation; glycolysis; D-glyceraldehyde 3-phosphate and glycerone phosphate from D-glucose: step 4/4.</text>
</comment>
<dbReference type="EMBL" id="MSFO01000002">
    <property type="protein sequence ID" value="PLB52480.1"/>
    <property type="molecule type" value="Genomic_DNA"/>
</dbReference>
<dbReference type="SUPFAM" id="SSF51569">
    <property type="entry name" value="Aldolase"/>
    <property type="match status" value="1"/>
</dbReference>
<feature type="binding site" evidence="2">
    <location>
        <position position="185"/>
    </location>
    <ligand>
        <name>Zn(2+)</name>
        <dbReference type="ChEBI" id="CHEBI:29105"/>
        <label>1</label>
        <note>catalytic</note>
    </ligand>
</feature>
<dbReference type="PANTHER" id="PTHR30304">
    <property type="entry name" value="D-TAGATOSE-1,6-BISPHOSPHATE ALDOLASE"/>
    <property type="match status" value="1"/>
</dbReference>
<comment type="cofactor">
    <cofactor evidence="2 3">
        <name>Zn(2+)</name>
        <dbReference type="ChEBI" id="CHEBI:29105"/>
    </cofactor>
    <text evidence="2 3">Binds 2 Zn(2+) ions per subunit. One is catalytic and the other provides a structural contribution.</text>
</comment>
<dbReference type="UniPathway" id="UPA00109">
    <property type="reaction ID" value="UER00183"/>
</dbReference>
<dbReference type="AlphaFoldDB" id="A0A2I2GHX9"/>
<dbReference type="InterPro" id="IPR000771">
    <property type="entry name" value="FBA_II"/>
</dbReference>
<feature type="active site" description="Proton donor" evidence="1">
    <location>
        <position position="86"/>
    </location>
</feature>
<name>A0A2I2GHX9_9EURO</name>
<keyword evidence="5" id="KW-1185">Reference proteome</keyword>
<dbReference type="EC" id="4.1.2.13" evidence="3"/>
<dbReference type="GeneID" id="36560640"/>
<dbReference type="STRING" id="1392250.A0A2I2GHX9"/>
<dbReference type="VEuPathDB" id="FungiDB:P170DRAFT_472371"/>
<reference evidence="4 5" key="1">
    <citation type="submission" date="2016-12" db="EMBL/GenBank/DDBJ databases">
        <title>The genomes of Aspergillus section Nigri reveals drivers in fungal speciation.</title>
        <authorList>
            <consortium name="DOE Joint Genome Institute"/>
            <person name="Vesth T.C."/>
            <person name="Nybo J."/>
            <person name="Theobald S."/>
            <person name="Brandl J."/>
            <person name="Frisvad J.C."/>
            <person name="Nielsen K.F."/>
            <person name="Lyhne E.K."/>
            <person name="Kogle M.E."/>
            <person name="Kuo A."/>
            <person name="Riley R."/>
            <person name="Clum A."/>
            <person name="Nolan M."/>
            <person name="Lipzen A."/>
            <person name="Salamov A."/>
            <person name="Henrissat B."/>
            <person name="Wiebenga A."/>
            <person name="De Vries R.P."/>
            <person name="Grigoriev I.V."/>
            <person name="Mortensen U.H."/>
            <person name="Andersen M.R."/>
            <person name="Baker S.E."/>
        </authorList>
    </citation>
    <scope>NUCLEOTIDE SEQUENCE [LARGE SCALE GENOMIC DNA]</scope>
    <source>
        <strain evidence="4 5">IBT 23096</strain>
    </source>
</reference>
<evidence type="ECO:0000256" key="2">
    <source>
        <dbReference type="PIRSR" id="PIRSR001359-3"/>
    </source>
</evidence>
<dbReference type="GO" id="GO:0006096">
    <property type="term" value="P:glycolytic process"/>
    <property type="evidence" value="ECO:0007669"/>
    <property type="project" value="UniProtKB-UniPathway"/>
</dbReference>
<evidence type="ECO:0000313" key="5">
    <source>
        <dbReference type="Proteomes" id="UP000234275"/>
    </source>
</evidence>
<dbReference type="PIRSF" id="PIRSF001359">
    <property type="entry name" value="F_bP_aldolase_II"/>
    <property type="match status" value="1"/>
</dbReference>
<feature type="binding site" evidence="2">
    <location>
        <position position="109"/>
    </location>
    <ligand>
        <name>Zn(2+)</name>
        <dbReference type="ChEBI" id="CHEBI:29105"/>
        <label>2</label>
    </ligand>
</feature>
<dbReference type="OrthoDB" id="2558351at2759"/>
<comment type="similarity">
    <text evidence="3">Belongs to the class II fructose-bisphosphate aldolase family.</text>
</comment>
<proteinExistence type="inferred from homology"/>
<feature type="binding site" evidence="2">
    <location>
        <position position="139"/>
    </location>
    <ligand>
        <name>Zn(2+)</name>
        <dbReference type="ChEBI" id="CHEBI:29105"/>
        <label>2</label>
    </ligand>
</feature>
<organism evidence="4 5">
    <name type="scientific">Aspergillus steynii IBT 23096</name>
    <dbReference type="NCBI Taxonomy" id="1392250"/>
    <lineage>
        <taxon>Eukaryota</taxon>
        <taxon>Fungi</taxon>
        <taxon>Dikarya</taxon>
        <taxon>Ascomycota</taxon>
        <taxon>Pezizomycotina</taxon>
        <taxon>Eurotiomycetes</taxon>
        <taxon>Eurotiomycetidae</taxon>
        <taxon>Eurotiales</taxon>
        <taxon>Aspergillaceae</taxon>
        <taxon>Aspergillus</taxon>
        <taxon>Aspergillus subgen. Circumdati</taxon>
    </lineage>
</organism>
<comment type="caution">
    <text evidence="4">The sequence shown here is derived from an EMBL/GenBank/DDBJ whole genome shotgun (WGS) entry which is preliminary data.</text>
</comment>